<dbReference type="InterPro" id="IPR010982">
    <property type="entry name" value="Lambda_DNA-bd_dom_sf"/>
</dbReference>
<evidence type="ECO:0000256" key="2">
    <source>
        <dbReference type="ARBA" id="ARBA00023125"/>
    </source>
</evidence>
<accession>A0A6J6V8E7</accession>
<dbReference type="GO" id="GO:0003700">
    <property type="term" value="F:DNA-binding transcription factor activity"/>
    <property type="evidence" value="ECO:0007669"/>
    <property type="project" value="TreeGrafter"/>
</dbReference>
<dbReference type="SUPFAM" id="SSF47413">
    <property type="entry name" value="lambda repressor-like DNA-binding domains"/>
    <property type="match status" value="1"/>
</dbReference>
<evidence type="ECO:0000256" key="3">
    <source>
        <dbReference type="ARBA" id="ARBA00023163"/>
    </source>
</evidence>
<dbReference type="PROSITE" id="PS00356">
    <property type="entry name" value="HTH_LACI_1"/>
    <property type="match status" value="1"/>
</dbReference>
<keyword evidence="1" id="KW-0805">Transcription regulation</keyword>
<dbReference type="PANTHER" id="PTHR30146:SF109">
    <property type="entry name" value="HTH-TYPE TRANSCRIPTIONAL REGULATOR GALS"/>
    <property type="match status" value="1"/>
</dbReference>
<feature type="compositionally biased region" description="Gly residues" evidence="4">
    <location>
        <begin position="314"/>
        <end position="325"/>
    </location>
</feature>
<dbReference type="Pfam" id="PF00356">
    <property type="entry name" value="LacI"/>
    <property type="match status" value="1"/>
</dbReference>
<dbReference type="AlphaFoldDB" id="A0A6J6V8E7"/>
<proteinExistence type="predicted"/>
<dbReference type="PROSITE" id="PS50932">
    <property type="entry name" value="HTH_LACI_2"/>
    <property type="match status" value="1"/>
</dbReference>
<dbReference type="Gene3D" id="1.10.260.40">
    <property type="entry name" value="lambda repressor-like DNA-binding domains"/>
    <property type="match status" value="1"/>
</dbReference>
<dbReference type="CDD" id="cd06267">
    <property type="entry name" value="PBP1_LacI_sugar_binding-like"/>
    <property type="match status" value="1"/>
</dbReference>
<dbReference type="EMBL" id="CAEZYQ010000040">
    <property type="protein sequence ID" value="CAB4767946.1"/>
    <property type="molecule type" value="Genomic_DNA"/>
</dbReference>
<evidence type="ECO:0000259" key="5">
    <source>
        <dbReference type="PROSITE" id="PS50932"/>
    </source>
</evidence>
<keyword evidence="2" id="KW-0238">DNA-binding</keyword>
<dbReference type="GO" id="GO:0000976">
    <property type="term" value="F:transcription cis-regulatory region binding"/>
    <property type="evidence" value="ECO:0007669"/>
    <property type="project" value="TreeGrafter"/>
</dbReference>
<reference evidence="6" key="1">
    <citation type="submission" date="2020-05" db="EMBL/GenBank/DDBJ databases">
        <authorList>
            <person name="Chiriac C."/>
            <person name="Salcher M."/>
            <person name="Ghai R."/>
            <person name="Kavagutti S V."/>
        </authorList>
    </citation>
    <scope>NUCLEOTIDE SEQUENCE</scope>
</reference>
<dbReference type="InterPro" id="IPR046335">
    <property type="entry name" value="LacI/GalR-like_sensor"/>
</dbReference>
<dbReference type="InterPro" id="IPR000843">
    <property type="entry name" value="HTH_LacI"/>
</dbReference>
<evidence type="ECO:0000256" key="1">
    <source>
        <dbReference type="ARBA" id="ARBA00023015"/>
    </source>
</evidence>
<name>A0A6J6V8E7_9ZZZZ</name>
<evidence type="ECO:0000313" key="6">
    <source>
        <dbReference type="EMBL" id="CAB4767946.1"/>
    </source>
</evidence>
<dbReference type="SMART" id="SM00354">
    <property type="entry name" value="HTH_LACI"/>
    <property type="match status" value="1"/>
</dbReference>
<feature type="domain" description="HTH lacI-type" evidence="5">
    <location>
        <begin position="2"/>
        <end position="56"/>
    </location>
</feature>
<protein>
    <submittedName>
        <fullName evidence="6">Unannotated protein</fullName>
    </submittedName>
</protein>
<dbReference type="Pfam" id="PF13377">
    <property type="entry name" value="Peripla_BP_3"/>
    <property type="match status" value="1"/>
</dbReference>
<dbReference type="SUPFAM" id="SSF53822">
    <property type="entry name" value="Periplasmic binding protein-like I"/>
    <property type="match status" value="1"/>
</dbReference>
<evidence type="ECO:0000256" key="4">
    <source>
        <dbReference type="SAM" id="MobiDB-lite"/>
    </source>
</evidence>
<gene>
    <name evidence="6" type="ORF">UFOPK2761_03212</name>
</gene>
<dbReference type="Gene3D" id="3.40.50.2300">
    <property type="match status" value="2"/>
</dbReference>
<dbReference type="CDD" id="cd01392">
    <property type="entry name" value="HTH_LacI"/>
    <property type="match status" value="1"/>
</dbReference>
<dbReference type="PANTHER" id="PTHR30146">
    <property type="entry name" value="LACI-RELATED TRANSCRIPTIONAL REPRESSOR"/>
    <property type="match status" value="1"/>
</dbReference>
<dbReference type="InterPro" id="IPR028082">
    <property type="entry name" value="Peripla_BP_I"/>
</dbReference>
<organism evidence="6">
    <name type="scientific">freshwater metagenome</name>
    <dbReference type="NCBI Taxonomy" id="449393"/>
    <lineage>
        <taxon>unclassified sequences</taxon>
        <taxon>metagenomes</taxon>
        <taxon>ecological metagenomes</taxon>
    </lineage>
</organism>
<sequence>MTSIHDLARETGVSTATVSRALRGLPRVSEETRAKVMDAAVRLGYVPSPHAVGLASGGQTRTVAIVVLFVTRWFFATVVHGAEQVLRERGYDVLLYNIGGDPDARRRVLLTQLVTKRADALVVVGLGPTPEEVLWLSRHGMPVVTLGSRVPEWPSVRVDDDAVARTAVQHLLDLGHRRIAYVGQLSDEGLDLATPRARLEGYRATLRAAGVEPDPCLELEGHFTLEGGHDAGVEMLRRPCRPTAVFCASDEMAFGVMYAAKEAGVRVPEDLSVVGVDDHEMAHYVGLTTIRQPVLQQGRVAARQILQLLEGAGRTAGGSRQGAGAAGSERSPDSLLVEHVELPTELVVRTSTAPPAPD</sequence>
<feature type="region of interest" description="Disordered" evidence="4">
    <location>
        <begin position="314"/>
        <end position="336"/>
    </location>
</feature>
<keyword evidence="3" id="KW-0804">Transcription</keyword>